<keyword evidence="2" id="KW-1185">Reference proteome</keyword>
<reference evidence="2" key="1">
    <citation type="journal article" date="2023" name="Nat. Plants">
        <title>Single-cell RNA sequencing provides a high-resolution roadmap for understanding the multicellular compartmentation of specialized metabolism.</title>
        <authorList>
            <person name="Sun S."/>
            <person name="Shen X."/>
            <person name="Li Y."/>
            <person name="Li Y."/>
            <person name="Wang S."/>
            <person name="Li R."/>
            <person name="Zhang H."/>
            <person name="Shen G."/>
            <person name="Guo B."/>
            <person name="Wei J."/>
            <person name="Xu J."/>
            <person name="St-Pierre B."/>
            <person name="Chen S."/>
            <person name="Sun C."/>
        </authorList>
    </citation>
    <scope>NUCLEOTIDE SEQUENCE [LARGE SCALE GENOMIC DNA]</scope>
</reference>
<dbReference type="Proteomes" id="UP001060085">
    <property type="component" value="Linkage Group LG07"/>
</dbReference>
<organism evidence="1 2">
    <name type="scientific">Catharanthus roseus</name>
    <name type="common">Madagascar periwinkle</name>
    <name type="synonym">Vinca rosea</name>
    <dbReference type="NCBI Taxonomy" id="4058"/>
    <lineage>
        <taxon>Eukaryota</taxon>
        <taxon>Viridiplantae</taxon>
        <taxon>Streptophyta</taxon>
        <taxon>Embryophyta</taxon>
        <taxon>Tracheophyta</taxon>
        <taxon>Spermatophyta</taxon>
        <taxon>Magnoliopsida</taxon>
        <taxon>eudicotyledons</taxon>
        <taxon>Gunneridae</taxon>
        <taxon>Pentapetalae</taxon>
        <taxon>asterids</taxon>
        <taxon>lamiids</taxon>
        <taxon>Gentianales</taxon>
        <taxon>Apocynaceae</taxon>
        <taxon>Rauvolfioideae</taxon>
        <taxon>Vinceae</taxon>
        <taxon>Catharanthinae</taxon>
        <taxon>Catharanthus</taxon>
    </lineage>
</organism>
<comment type="caution">
    <text evidence="1">The sequence shown here is derived from an EMBL/GenBank/DDBJ whole genome shotgun (WGS) entry which is preliminary data.</text>
</comment>
<protein>
    <submittedName>
        <fullName evidence="1">Uncharacterized protein</fullName>
    </submittedName>
</protein>
<accession>A0ACC0A4G2</accession>
<evidence type="ECO:0000313" key="1">
    <source>
        <dbReference type="EMBL" id="KAI5654293.1"/>
    </source>
</evidence>
<evidence type="ECO:0000313" key="2">
    <source>
        <dbReference type="Proteomes" id="UP001060085"/>
    </source>
</evidence>
<sequence length="427" mass="49244">MNNNEHFIKLKRRYRSETFEEFIKTEEARRRIPVKRRGPYGRKKYNRDNWKFYIKDRRHNYKIGVYPYAHAQTARLRNNQLKLTEKFSRCQVAPRNIMATFLEKNPDCAVKSLKLNGLSGGQQSAQESDLQKQLHNFMGILQEFSTQSMSEDLVRVLMEEGLRHVCLRVEVEAAVGDRAWSCRLCQSMIRRVPILHGCTHWNSFAPRYCWMDVTDYLILAAKTFNLSIILIVRQDSCTISPFYSVSDHVGEHFITIYRLQATALGLTGDAKWENRDLQELVHSVSKNHHHPSSLSSSQYSNPQQRRAQHIVLMKGETTENPDNSSSTNDEPKQMTHMINKKIRVGGFGRTGWHPTPDLGAKVSVYAIAWRWRTNLINSFTPVLGATIWHPAPLVGARKILSTTSVDTDNQDSTSTNIFSSSVYFFKF</sequence>
<proteinExistence type="predicted"/>
<gene>
    <name evidence="1" type="ORF">M9H77_31480</name>
</gene>
<dbReference type="EMBL" id="CM044707">
    <property type="protein sequence ID" value="KAI5654293.1"/>
    <property type="molecule type" value="Genomic_DNA"/>
</dbReference>
<name>A0ACC0A4G2_CATRO</name>